<keyword evidence="5" id="KW-0631">Potassium channel</keyword>
<dbReference type="Pfam" id="PF03493">
    <property type="entry name" value="BK_channel_a"/>
    <property type="match status" value="1"/>
</dbReference>
<keyword evidence="7 12" id="KW-1133">Transmembrane helix</keyword>
<feature type="transmembrane region" description="Helical" evidence="12">
    <location>
        <begin position="123"/>
        <end position="146"/>
    </location>
</feature>
<dbReference type="InterPro" id="IPR013099">
    <property type="entry name" value="K_chnl_dom"/>
</dbReference>
<dbReference type="PANTHER" id="PTHR10027:SF10">
    <property type="entry name" value="SLOWPOKE 2, ISOFORM D"/>
    <property type="match status" value="1"/>
</dbReference>
<dbReference type="EMBL" id="GG662840">
    <property type="protein sequence ID" value="EAR88631.2"/>
    <property type="molecule type" value="Genomic_DNA"/>
</dbReference>
<evidence type="ECO:0000256" key="9">
    <source>
        <dbReference type="ARBA" id="ARBA00023136"/>
    </source>
</evidence>
<dbReference type="Gene3D" id="3.40.50.720">
    <property type="entry name" value="NAD(P)-binding Rossmann-like Domain"/>
    <property type="match status" value="2"/>
</dbReference>
<comment type="subcellular location">
    <subcellularLocation>
        <location evidence="1">Cell membrane</location>
        <topology evidence="1">Multi-pass membrane protein</topology>
    </subcellularLocation>
</comment>
<keyword evidence="15" id="KW-1185">Reference proteome</keyword>
<dbReference type="SUPFAM" id="SSF81324">
    <property type="entry name" value="Voltage-gated potassium channels"/>
    <property type="match status" value="1"/>
</dbReference>
<dbReference type="OrthoDB" id="10035564at2759"/>
<feature type="transmembrane region" description="Helical" evidence="12">
    <location>
        <begin position="183"/>
        <end position="202"/>
    </location>
</feature>
<keyword evidence="8" id="KW-0406">Ion transport</keyword>
<feature type="transmembrane region" description="Helical" evidence="12">
    <location>
        <begin position="47"/>
        <end position="70"/>
    </location>
</feature>
<sequence length="986" mass="113620">MIYKGSKKIFNSMEQYQLIRQIEKEDEVPSKKTEEAKISLPIKLAKYLSVSGFGDLLLAIKSLLSLFYVINHAVDTYSWPSSSINAANYQTDNTIVILEIIMDILFLLDFLINFYISENRLYYIFSYLSILEYVSILPSLFVRVGFYPGNKYAFVTRALMFLQITRMESFFSRRATEVSKNMFKILFTLLSVMVEASSFLIVVEQDQSQSFHDFLYFMVVTITTVGYGDIVPQTILGRMIVIVSILILLSLIPAQVDSLTKSIRQTSKYKTVKFIKKHSSINHIIILGNAQVEGYKTFLQELYHQDHGISEIPSVIMKNQHPSEEMLKLLQRNNLSNQLTYLYGNPLNIEDLKRAQVEQAQCVIILADKMTNDHESEDHRNIMYTLAVKQYVQNITKSDIRVCLQLLKPQIKDIYYQSIDYGYIDQVICVDELKLYLLAKTCLCPGINTIISFLIASDKPDTSVVEKKDEDSWINDYIEGMQNEIYRISLDPKIFSGYTFNIVSQHIFRQLGIILFALEVKVLDETKLFINPADYLIQDIEYYGYVIASQQPNNKDIQKVKIESSIPRNHNYPTVPKQMPGTSYLKDIITNEKSQKYNAFYQNKVGIQNLQLTQYTERRFENHYIVCGFVSGLKYLLMPLRARSLKTIHPIVIINNETIPSELWNQINTFPKVYFMLGSPLKQEDLERACVKKALALVILSKPREKQTENSGMVDADTIFIYKTVKYMNPNIQIITELAQLTAISFISQTKNSYVKQIGYLASEPFASGEIYISTMLDTLICQAYYNPFIINILDQLIMGGATHNPKFKKIYNNLRLHSANIFLIDIPLQYESYTFGQIFDVFISVHKMIPIGLYKAANTNNNSKPYVFLKPSADSKTNPKDKIYVLSIKQPKYETDSYQVENNLFQNQQQFTGINIKSKLQGDDGRIDMEIARSIFKISNEIEGLQSDLSQLNQQNFFKNLTNRNFIPSIRSVVKKEISNIHLNS</sequence>
<evidence type="ECO:0000256" key="6">
    <source>
        <dbReference type="ARBA" id="ARBA00022958"/>
    </source>
</evidence>
<evidence type="ECO:0000256" key="3">
    <source>
        <dbReference type="ARBA" id="ARBA00022538"/>
    </source>
</evidence>
<evidence type="ECO:0000256" key="7">
    <source>
        <dbReference type="ARBA" id="ARBA00022989"/>
    </source>
</evidence>
<dbReference type="Gene3D" id="1.10.287.70">
    <property type="match status" value="1"/>
</dbReference>
<dbReference type="PANTHER" id="PTHR10027">
    <property type="entry name" value="CALCIUM-ACTIVATED POTASSIUM CHANNEL ALPHA CHAIN"/>
    <property type="match status" value="1"/>
</dbReference>
<dbReference type="PRINTS" id="PR00169">
    <property type="entry name" value="KCHANNEL"/>
</dbReference>
<feature type="domain" description="RCK N-terminal" evidence="13">
    <location>
        <begin position="621"/>
        <end position="759"/>
    </location>
</feature>
<name>Q22T07_TETTS</name>
<feature type="transmembrane region" description="Helical" evidence="12">
    <location>
        <begin position="214"/>
        <end position="232"/>
    </location>
</feature>
<evidence type="ECO:0000313" key="15">
    <source>
        <dbReference type="Proteomes" id="UP000009168"/>
    </source>
</evidence>
<evidence type="ECO:0000313" key="14">
    <source>
        <dbReference type="EMBL" id="EAR88631.2"/>
    </source>
</evidence>
<feature type="transmembrane region" description="Helical" evidence="12">
    <location>
        <begin position="95"/>
        <end position="116"/>
    </location>
</feature>
<gene>
    <name evidence="14" type="ORF">TTHERM_00187100</name>
</gene>
<dbReference type="Pfam" id="PF07885">
    <property type="entry name" value="Ion_trans_2"/>
    <property type="match status" value="1"/>
</dbReference>
<comment type="catalytic activity">
    <reaction evidence="11">
        <text>K(+)(in) = K(+)(out)</text>
        <dbReference type="Rhea" id="RHEA:29463"/>
        <dbReference type="ChEBI" id="CHEBI:29103"/>
    </reaction>
</comment>
<dbReference type="GeneID" id="7844341"/>
<dbReference type="Pfam" id="PF22614">
    <property type="entry name" value="Slo-like_RCK"/>
    <property type="match status" value="2"/>
</dbReference>
<dbReference type="GO" id="GO:0005886">
    <property type="term" value="C:plasma membrane"/>
    <property type="evidence" value="ECO:0007669"/>
    <property type="project" value="UniProtKB-SubCell"/>
</dbReference>
<dbReference type="SUPFAM" id="SSF51735">
    <property type="entry name" value="NAD(P)-binding Rossmann-fold domains"/>
    <property type="match status" value="2"/>
</dbReference>
<dbReference type="AlphaFoldDB" id="Q22T07"/>
<evidence type="ECO:0000259" key="13">
    <source>
        <dbReference type="PROSITE" id="PS51201"/>
    </source>
</evidence>
<feature type="domain" description="RCK N-terminal" evidence="13">
    <location>
        <begin position="281"/>
        <end position="428"/>
    </location>
</feature>
<keyword evidence="4 12" id="KW-0812">Transmembrane</keyword>
<reference evidence="15" key="1">
    <citation type="journal article" date="2006" name="PLoS Biol.">
        <title>Macronuclear genome sequence of the ciliate Tetrahymena thermophila, a model eukaryote.</title>
        <authorList>
            <person name="Eisen J.A."/>
            <person name="Coyne R.S."/>
            <person name="Wu M."/>
            <person name="Wu D."/>
            <person name="Thiagarajan M."/>
            <person name="Wortman J.R."/>
            <person name="Badger J.H."/>
            <person name="Ren Q."/>
            <person name="Amedeo P."/>
            <person name="Jones K.M."/>
            <person name="Tallon L.J."/>
            <person name="Delcher A.L."/>
            <person name="Salzberg S.L."/>
            <person name="Silva J.C."/>
            <person name="Haas B.J."/>
            <person name="Majoros W.H."/>
            <person name="Farzad M."/>
            <person name="Carlton J.M."/>
            <person name="Smith R.K. Jr."/>
            <person name="Garg J."/>
            <person name="Pearlman R.E."/>
            <person name="Karrer K.M."/>
            <person name="Sun L."/>
            <person name="Manning G."/>
            <person name="Elde N.C."/>
            <person name="Turkewitz A.P."/>
            <person name="Asai D.J."/>
            <person name="Wilkes D.E."/>
            <person name="Wang Y."/>
            <person name="Cai H."/>
            <person name="Collins K."/>
            <person name="Stewart B.A."/>
            <person name="Lee S.R."/>
            <person name="Wilamowska K."/>
            <person name="Weinberg Z."/>
            <person name="Ruzzo W.L."/>
            <person name="Wloga D."/>
            <person name="Gaertig J."/>
            <person name="Frankel J."/>
            <person name="Tsao C.-C."/>
            <person name="Gorovsky M.A."/>
            <person name="Keeling P.J."/>
            <person name="Waller R.F."/>
            <person name="Patron N.J."/>
            <person name="Cherry J.M."/>
            <person name="Stover N.A."/>
            <person name="Krieger C.J."/>
            <person name="del Toro C."/>
            <person name="Ryder H.F."/>
            <person name="Williamson S.C."/>
            <person name="Barbeau R.A."/>
            <person name="Hamilton E.P."/>
            <person name="Orias E."/>
        </authorList>
    </citation>
    <scope>NUCLEOTIDE SEQUENCE [LARGE SCALE GENOMIC DNA]</scope>
    <source>
        <strain evidence="15">SB210</strain>
    </source>
</reference>
<evidence type="ECO:0000256" key="10">
    <source>
        <dbReference type="ARBA" id="ARBA00023303"/>
    </source>
</evidence>
<dbReference type="InterPro" id="IPR027359">
    <property type="entry name" value="Volt_channel_dom_sf"/>
</dbReference>
<dbReference type="RefSeq" id="XP_001008876.2">
    <property type="nucleotide sequence ID" value="XM_001008876.2"/>
</dbReference>
<protein>
    <submittedName>
        <fullName evidence="14">Calcium-activated potassium channel protein</fullName>
    </submittedName>
</protein>
<dbReference type="InterPro" id="IPR003148">
    <property type="entry name" value="RCK_N"/>
</dbReference>
<evidence type="ECO:0000256" key="8">
    <source>
        <dbReference type="ARBA" id="ARBA00023065"/>
    </source>
</evidence>
<keyword evidence="9 12" id="KW-0472">Membrane</keyword>
<evidence type="ECO:0000256" key="1">
    <source>
        <dbReference type="ARBA" id="ARBA00004651"/>
    </source>
</evidence>
<dbReference type="InterPro" id="IPR047871">
    <property type="entry name" value="K_chnl_Slo-like"/>
</dbReference>
<accession>Q22T07</accession>
<dbReference type="KEGG" id="tet:TTHERM_00187100"/>
<evidence type="ECO:0000256" key="2">
    <source>
        <dbReference type="ARBA" id="ARBA00022448"/>
    </source>
</evidence>
<dbReference type="eggNOG" id="KOG1420">
    <property type="taxonomic scope" value="Eukaryota"/>
</dbReference>
<evidence type="ECO:0000256" key="4">
    <source>
        <dbReference type="ARBA" id="ARBA00022692"/>
    </source>
</evidence>
<keyword evidence="3" id="KW-0633">Potassium transport</keyword>
<dbReference type="HOGENOM" id="CLU_008855_0_0_1"/>
<dbReference type="InterPro" id="IPR003929">
    <property type="entry name" value="K_chnl_BK_asu"/>
</dbReference>
<dbReference type="FunFam" id="3.40.50.720:FF:000797">
    <property type="entry name" value="Uncharacterized protein"/>
    <property type="match status" value="1"/>
</dbReference>
<keyword evidence="2" id="KW-0813">Transport</keyword>
<keyword evidence="6" id="KW-0630">Potassium</keyword>
<proteinExistence type="predicted"/>
<dbReference type="GO" id="GO:0005267">
    <property type="term" value="F:potassium channel activity"/>
    <property type="evidence" value="ECO:0007669"/>
    <property type="project" value="UniProtKB-KW"/>
</dbReference>
<dbReference type="InParanoid" id="Q22T07"/>
<keyword evidence="10 14" id="KW-0407">Ion channel</keyword>
<dbReference type="InterPro" id="IPR036291">
    <property type="entry name" value="NAD(P)-bd_dom_sf"/>
</dbReference>
<dbReference type="PROSITE" id="PS51201">
    <property type="entry name" value="RCK_N"/>
    <property type="match status" value="2"/>
</dbReference>
<evidence type="ECO:0000256" key="11">
    <source>
        <dbReference type="ARBA" id="ARBA00034430"/>
    </source>
</evidence>
<evidence type="ECO:0000256" key="5">
    <source>
        <dbReference type="ARBA" id="ARBA00022826"/>
    </source>
</evidence>
<dbReference type="Proteomes" id="UP000009168">
    <property type="component" value="Unassembled WGS sequence"/>
</dbReference>
<evidence type="ECO:0000256" key="12">
    <source>
        <dbReference type="SAM" id="Phobius"/>
    </source>
</evidence>
<organism evidence="14 15">
    <name type="scientific">Tetrahymena thermophila (strain SB210)</name>
    <dbReference type="NCBI Taxonomy" id="312017"/>
    <lineage>
        <taxon>Eukaryota</taxon>
        <taxon>Sar</taxon>
        <taxon>Alveolata</taxon>
        <taxon>Ciliophora</taxon>
        <taxon>Intramacronucleata</taxon>
        <taxon>Oligohymenophorea</taxon>
        <taxon>Hymenostomatida</taxon>
        <taxon>Tetrahymenina</taxon>
        <taxon>Tetrahymenidae</taxon>
        <taxon>Tetrahymena</taxon>
    </lineage>
</organism>
<dbReference type="Gene3D" id="1.20.120.350">
    <property type="entry name" value="Voltage-gated potassium channels. Chain C"/>
    <property type="match status" value="1"/>
</dbReference>